<proteinExistence type="predicted"/>
<reference evidence="1 2" key="1">
    <citation type="submission" date="2018-10" db="EMBL/GenBank/DDBJ databases">
        <title>A high-quality apple genome assembly.</title>
        <authorList>
            <person name="Hu J."/>
        </authorList>
    </citation>
    <scope>NUCLEOTIDE SEQUENCE [LARGE SCALE GENOMIC DNA]</scope>
    <source>
        <strain evidence="2">cv. HFTH1</strain>
        <tissue evidence="1">Young leaf</tissue>
    </source>
</reference>
<dbReference type="EMBL" id="RDQH01000330">
    <property type="protein sequence ID" value="RXI01230.1"/>
    <property type="molecule type" value="Genomic_DNA"/>
</dbReference>
<accession>A0A498JZ97</accession>
<evidence type="ECO:0000313" key="1">
    <source>
        <dbReference type="EMBL" id="RXI01230.1"/>
    </source>
</evidence>
<organism evidence="1 2">
    <name type="scientific">Malus domestica</name>
    <name type="common">Apple</name>
    <name type="synonym">Pyrus malus</name>
    <dbReference type="NCBI Taxonomy" id="3750"/>
    <lineage>
        <taxon>Eukaryota</taxon>
        <taxon>Viridiplantae</taxon>
        <taxon>Streptophyta</taxon>
        <taxon>Embryophyta</taxon>
        <taxon>Tracheophyta</taxon>
        <taxon>Spermatophyta</taxon>
        <taxon>Magnoliopsida</taxon>
        <taxon>eudicotyledons</taxon>
        <taxon>Gunneridae</taxon>
        <taxon>Pentapetalae</taxon>
        <taxon>rosids</taxon>
        <taxon>fabids</taxon>
        <taxon>Rosales</taxon>
        <taxon>Rosaceae</taxon>
        <taxon>Amygdaloideae</taxon>
        <taxon>Maleae</taxon>
        <taxon>Malus</taxon>
    </lineage>
</organism>
<protein>
    <submittedName>
        <fullName evidence="1">Uncharacterized protein</fullName>
    </submittedName>
</protein>
<keyword evidence="2" id="KW-1185">Reference proteome</keyword>
<dbReference type="AlphaFoldDB" id="A0A498JZ97"/>
<gene>
    <name evidence="1" type="ORF">DVH24_001464</name>
</gene>
<sequence>MEPPGGLPLWVSLAEKGFYGFKSIVCALCCLKTHDLLECPKENIFLKPIKDFKFKHYTVGIAMMIKKRLSQKLRSKFPAIDIQGRKQHINLRRPRCMCRQKFSNKDSRKAWEYVLEKGLLDTVKNLDTGQTTTNTIFVAELGILVVQPIKLKGI</sequence>
<dbReference type="Proteomes" id="UP000290289">
    <property type="component" value="Chromosome 4"/>
</dbReference>
<name>A0A498JZ97_MALDO</name>
<comment type="caution">
    <text evidence="1">The sequence shown here is derived from an EMBL/GenBank/DDBJ whole genome shotgun (WGS) entry which is preliminary data.</text>
</comment>
<evidence type="ECO:0000313" key="2">
    <source>
        <dbReference type="Proteomes" id="UP000290289"/>
    </source>
</evidence>